<evidence type="ECO:0000313" key="9">
    <source>
        <dbReference type="Proteomes" id="UP000324705"/>
    </source>
</evidence>
<dbReference type="Pfam" id="PF14226">
    <property type="entry name" value="DIOX_N"/>
    <property type="match status" value="1"/>
</dbReference>
<comment type="similarity">
    <text evidence="6">Belongs to the iron/ascorbate-dependent oxidoreductase family.</text>
</comment>
<dbReference type="Proteomes" id="UP000324705">
    <property type="component" value="Chromosome 3A"/>
</dbReference>
<feature type="domain" description="Fe2OG dioxygenase" evidence="7">
    <location>
        <begin position="169"/>
        <end position="280"/>
    </location>
</feature>
<evidence type="ECO:0000256" key="1">
    <source>
        <dbReference type="ARBA" id="ARBA00001961"/>
    </source>
</evidence>
<keyword evidence="4 6" id="KW-0560">Oxidoreductase</keyword>
<accession>A0A9R0S2C0</accession>
<protein>
    <recommendedName>
        <fullName evidence="7">Fe2OG dioxygenase domain-containing protein</fullName>
    </recommendedName>
</protein>
<comment type="cofactor">
    <cofactor evidence="2">
        <name>Fe cation</name>
        <dbReference type="ChEBI" id="CHEBI:24875"/>
    </cofactor>
</comment>
<dbReference type="InterPro" id="IPR005123">
    <property type="entry name" value="Oxoglu/Fe-dep_dioxygenase_dom"/>
</dbReference>
<dbReference type="Pfam" id="PF03171">
    <property type="entry name" value="2OG-FeII_Oxy"/>
    <property type="match status" value="1"/>
</dbReference>
<dbReference type="PRINTS" id="PR00682">
    <property type="entry name" value="IPNSYNTHASE"/>
</dbReference>
<evidence type="ECO:0000259" key="7">
    <source>
        <dbReference type="PROSITE" id="PS51471"/>
    </source>
</evidence>
<dbReference type="EMBL" id="LT934115">
    <property type="protein sequence ID" value="VAH70445.1"/>
    <property type="molecule type" value="Genomic_DNA"/>
</dbReference>
<evidence type="ECO:0000256" key="4">
    <source>
        <dbReference type="ARBA" id="ARBA00023002"/>
    </source>
</evidence>
<organism evidence="8 9">
    <name type="scientific">Triticum turgidum subsp. durum</name>
    <name type="common">Durum wheat</name>
    <name type="synonym">Triticum durum</name>
    <dbReference type="NCBI Taxonomy" id="4567"/>
    <lineage>
        <taxon>Eukaryota</taxon>
        <taxon>Viridiplantae</taxon>
        <taxon>Streptophyta</taxon>
        <taxon>Embryophyta</taxon>
        <taxon>Tracheophyta</taxon>
        <taxon>Spermatophyta</taxon>
        <taxon>Magnoliopsida</taxon>
        <taxon>Liliopsida</taxon>
        <taxon>Poales</taxon>
        <taxon>Poaceae</taxon>
        <taxon>BOP clade</taxon>
        <taxon>Pooideae</taxon>
        <taxon>Triticodae</taxon>
        <taxon>Triticeae</taxon>
        <taxon>Triticinae</taxon>
        <taxon>Triticum</taxon>
    </lineage>
</organism>
<dbReference type="InterPro" id="IPR050231">
    <property type="entry name" value="Iron_ascorbate_oxido_reductase"/>
</dbReference>
<gene>
    <name evidence="8" type="ORF">TRITD_3Av1G287340</name>
</gene>
<keyword evidence="9" id="KW-1185">Reference proteome</keyword>
<keyword evidence="5 6" id="KW-0408">Iron</keyword>
<dbReference type="GO" id="GO:0046872">
    <property type="term" value="F:metal ion binding"/>
    <property type="evidence" value="ECO:0007669"/>
    <property type="project" value="UniProtKB-KW"/>
</dbReference>
<evidence type="ECO:0000256" key="3">
    <source>
        <dbReference type="ARBA" id="ARBA00022723"/>
    </source>
</evidence>
<dbReference type="SUPFAM" id="SSF51197">
    <property type="entry name" value="Clavaminate synthase-like"/>
    <property type="match status" value="1"/>
</dbReference>
<evidence type="ECO:0000256" key="6">
    <source>
        <dbReference type="RuleBase" id="RU003682"/>
    </source>
</evidence>
<evidence type="ECO:0000256" key="2">
    <source>
        <dbReference type="ARBA" id="ARBA00001962"/>
    </source>
</evidence>
<dbReference type="Gene3D" id="2.60.120.330">
    <property type="entry name" value="B-lactam Antibiotic, Isopenicillin N Synthase, Chain"/>
    <property type="match status" value="1"/>
</dbReference>
<sequence>MEHLPDECELEELEVSTVDLEAEEPRLMEQLAAACRDPGVFRLVNHGVPSGLTARLFGLARGLLELDAANKSRLPGYFCGTPALAALPVKQLNWLEGLHVEADDTGDRCHSCPDGADGEAGGTALAEFMEAVSGEYVAHMARIARKLFDALASGELGLDEEQRASYLTERGSIFRAYRYPATAPGRRRLGMEAHTDSSVLSILNQDMVGGLQVLCRGRGGRDKEEARWLAVRPVEGALVVNVGDMLQAMSGGAYRSPDHRVVAPAWTEVDRMSLCYFAFPQEDAVIVGAASACRQEEVYRGFSYREFREQVQADVKATGSKVGLARFRVAVGQS</sequence>
<reference evidence="8 9" key="1">
    <citation type="submission" date="2017-09" db="EMBL/GenBank/DDBJ databases">
        <authorList>
            <consortium name="International Durum Wheat Genome Sequencing Consortium (IDWGSC)"/>
            <person name="Milanesi L."/>
        </authorList>
    </citation>
    <scope>NUCLEOTIDE SEQUENCE [LARGE SCALE GENOMIC DNA]</scope>
    <source>
        <strain evidence="9">cv. Svevo</strain>
    </source>
</reference>
<dbReference type="PROSITE" id="PS51471">
    <property type="entry name" value="FE2OG_OXY"/>
    <property type="match status" value="1"/>
</dbReference>
<dbReference type="OMA" id="STRYKPF"/>
<evidence type="ECO:0000313" key="8">
    <source>
        <dbReference type="EMBL" id="VAH70445.1"/>
    </source>
</evidence>
<dbReference type="Gramene" id="TRITD3Av1G287340.1">
    <property type="protein sequence ID" value="TRITD3Av1G287340.1"/>
    <property type="gene ID" value="TRITD3Av1G287340"/>
</dbReference>
<name>A0A9R0S2C0_TRITD</name>
<dbReference type="InterPro" id="IPR026992">
    <property type="entry name" value="DIOX_N"/>
</dbReference>
<dbReference type="AlphaFoldDB" id="A0A9R0S2C0"/>
<dbReference type="InterPro" id="IPR044861">
    <property type="entry name" value="IPNS-like_FE2OG_OXY"/>
</dbReference>
<dbReference type="InterPro" id="IPR027443">
    <property type="entry name" value="IPNS-like_sf"/>
</dbReference>
<proteinExistence type="inferred from homology"/>
<keyword evidence="3 6" id="KW-0479">Metal-binding</keyword>
<dbReference type="GO" id="GO:0016491">
    <property type="term" value="F:oxidoreductase activity"/>
    <property type="evidence" value="ECO:0007669"/>
    <property type="project" value="UniProtKB-KW"/>
</dbReference>
<dbReference type="PANTHER" id="PTHR47990">
    <property type="entry name" value="2-OXOGLUTARATE (2OG) AND FE(II)-DEPENDENT OXYGENASE SUPERFAMILY PROTEIN-RELATED"/>
    <property type="match status" value="1"/>
</dbReference>
<evidence type="ECO:0000256" key="5">
    <source>
        <dbReference type="ARBA" id="ARBA00023004"/>
    </source>
</evidence>
<comment type="cofactor">
    <cofactor evidence="1">
        <name>L-ascorbate</name>
        <dbReference type="ChEBI" id="CHEBI:38290"/>
    </cofactor>
</comment>